<sequence>WCASDIPHLQQLLLHRVSDQVWSQSSGPAGQIISGDGEWSLGGVQRLLQTRLQRQQGLGVGQQLLHVPLQLGLPVVDLLQPLPQQTRPPGLALPGGRLRVLVQGSGLSLDAAGLVVVGTGLFEYASVVGEPFAGARGRLRELRPRRSVTELMITQFSPNRLQTCKPEENRI</sequence>
<dbReference type="Ensembl" id="ENSSPAT00000002739.1">
    <property type="protein sequence ID" value="ENSSPAP00000002697.1"/>
    <property type="gene ID" value="ENSSPAG00000002072.1"/>
</dbReference>
<protein>
    <submittedName>
        <fullName evidence="1">Uncharacterized protein</fullName>
    </submittedName>
</protein>
<evidence type="ECO:0000313" key="1">
    <source>
        <dbReference type="Ensembl" id="ENSSPAP00000002697.1"/>
    </source>
</evidence>
<dbReference type="AlphaFoldDB" id="A0A3B4ZLZ6"/>
<organism evidence="1">
    <name type="scientific">Stegastes partitus</name>
    <name type="common">bicolor damselfish</name>
    <dbReference type="NCBI Taxonomy" id="144197"/>
    <lineage>
        <taxon>Eukaryota</taxon>
        <taxon>Metazoa</taxon>
        <taxon>Chordata</taxon>
        <taxon>Craniata</taxon>
        <taxon>Vertebrata</taxon>
        <taxon>Euteleostomi</taxon>
        <taxon>Actinopterygii</taxon>
        <taxon>Neopterygii</taxon>
        <taxon>Teleostei</taxon>
        <taxon>Neoteleostei</taxon>
        <taxon>Acanthomorphata</taxon>
        <taxon>Ovalentaria</taxon>
        <taxon>Pomacentridae</taxon>
        <taxon>Stegastes</taxon>
    </lineage>
</organism>
<dbReference type="GeneTree" id="ENSGT00940000176048"/>
<reference evidence="1" key="1">
    <citation type="submission" date="2023-09" db="UniProtKB">
        <authorList>
            <consortium name="Ensembl"/>
        </authorList>
    </citation>
    <scope>IDENTIFICATION</scope>
</reference>
<name>A0A3B4ZLZ6_9TELE</name>
<accession>A0A3B4ZLZ6</accession>
<proteinExistence type="predicted"/>